<dbReference type="EMBL" id="WHSC02000007">
    <property type="protein sequence ID" value="MDO6123251.1"/>
    <property type="molecule type" value="Genomic_DNA"/>
</dbReference>
<reference evidence="1" key="1">
    <citation type="submission" date="2022-04" db="EMBL/GenBank/DDBJ databases">
        <title>Shinella lacus sp. nov., a novel member of the genus Shinella from water.</title>
        <authorList>
            <person name="Deng Y."/>
        </authorList>
    </citation>
    <scope>NUCLEOTIDE SEQUENCE</scope>
    <source>
        <strain evidence="1">JCM 31239</strain>
    </source>
</reference>
<proteinExistence type="predicted"/>
<organism evidence="1 2">
    <name type="scientific">Shinella curvata</name>
    <dbReference type="NCBI Taxonomy" id="1817964"/>
    <lineage>
        <taxon>Bacteria</taxon>
        <taxon>Pseudomonadati</taxon>
        <taxon>Pseudomonadota</taxon>
        <taxon>Alphaproteobacteria</taxon>
        <taxon>Hyphomicrobiales</taxon>
        <taxon>Rhizobiaceae</taxon>
        <taxon>Shinella</taxon>
    </lineage>
</organism>
<gene>
    <name evidence="1" type="ORF">GB928_018845</name>
</gene>
<evidence type="ECO:0008006" key="3">
    <source>
        <dbReference type="Google" id="ProtNLM"/>
    </source>
</evidence>
<evidence type="ECO:0000313" key="2">
    <source>
        <dbReference type="Proteomes" id="UP001177080"/>
    </source>
</evidence>
<accession>A0ABT8XHN1</accession>
<evidence type="ECO:0000313" key="1">
    <source>
        <dbReference type="EMBL" id="MDO6123251.1"/>
    </source>
</evidence>
<protein>
    <recommendedName>
        <fullName evidence="3">HEPN domain-containing protein</fullName>
    </recommendedName>
</protein>
<dbReference type="RefSeq" id="WP_244760873.1">
    <property type="nucleotide sequence ID" value="NZ_JALJCJ010000002.1"/>
</dbReference>
<dbReference type="Proteomes" id="UP001177080">
    <property type="component" value="Unassembled WGS sequence"/>
</dbReference>
<keyword evidence="2" id="KW-1185">Reference proteome</keyword>
<sequence length="195" mass="22145">MQTFANDARSMFLIARQYYVANCYLQTLSRRAFSPEVVTSAFALELMLKCILKIEDRKIPREHEFDSLFSRLSDEAKRILQKKWDDSYDIEGARALAAVTGQTSSLTLYDALKNSRHAFKQWRYLFETGGVARFDLSVLLKAANDYILERKPEWANDFPDPDLEAKNLRIYMQGLADGLSQAGATPSPGSTERGS</sequence>
<comment type="caution">
    <text evidence="1">The sequence shown here is derived from an EMBL/GenBank/DDBJ whole genome shotgun (WGS) entry which is preliminary data.</text>
</comment>
<name>A0ABT8XHN1_9HYPH</name>